<keyword evidence="3" id="KW-1185">Reference proteome</keyword>
<sequence>MAIKVIGLIELTNSAAFEQYRSQVGQTVAQYKGSIEHRGVITEVFWNELACKPFSAFVELHFPSKEDARAWAHSPEYQSLVAIRNQAMNLTLFGVAI</sequence>
<organism evidence="2 3">
    <name type="scientific">Polynucleobacter wuianus</name>
    <dbReference type="NCBI Taxonomy" id="1743168"/>
    <lineage>
        <taxon>Bacteria</taxon>
        <taxon>Pseudomonadati</taxon>
        <taxon>Pseudomonadota</taxon>
        <taxon>Betaproteobacteria</taxon>
        <taxon>Burkholderiales</taxon>
        <taxon>Burkholderiaceae</taxon>
        <taxon>Polynucleobacter</taxon>
    </lineage>
</organism>
<dbReference type="OrthoDB" id="9806380at2"/>
<gene>
    <name evidence="2" type="ORF">A8O14_03440</name>
</gene>
<dbReference type="EMBL" id="CP015922">
    <property type="protein sequence ID" value="ANI99236.1"/>
    <property type="molecule type" value="Genomic_DNA"/>
</dbReference>
<evidence type="ECO:0000313" key="3">
    <source>
        <dbReference type="Proteomes" id="UP000078463"/>
    </source>
</evidence>
<evidence type="ECO:0000313" key="2">
    <source>
        <dbReference type="EMBL" id="ANI99236.1"/>
    </source>
</evidence>
<dbReference type="AlphaFoldDB" id="A0A191UEB8"/>
<dbReference type="InterPro" id="IPR011008">
    <property type="entry name" value="Dimeric_a/b-barrel"/>
</dbReference>
<dbReference type="InterPro" id="IPR010753">
    <property type="entry name" value="DUF1330"/>
</dbReference>
<accession>A0A191UEB8</accession>
<dbReference type="Pfam" id="PF07045">
    <property type="entry name" value="DUF1330"/>
    <property type="match status" value="1"/>
</dbReference>
<reference evidence="3" key="1">
    <citation type="submission" date="2016-05" db="EMBL/GenBank/DDBJ databases">
        <title>Polynucleobacter sp. QLW-P1FAT50C-4 genome.</title>
        <authorList>
            <person name="Hahn M.W."/>
        </authorList>
    </citation>
    <scope>NUCLEOTIDE SEQUENCE [LARGE SCALE GENOMIC DNA]</scope>
    <source>
        <strain evidence="3">QLW-P1FAT50C-4</strain>
    </source>
</reference>
<name>A0A191UEB8_9BURK</name>
<feature type="domain" description="DUF1330" evidence="1">
    <location>
        <begin position="6"/>
        <end position="93"/>
    </location>
</feature>
<dbReference type="Gene3D" id="3.30.70.100">
    <property type="match status" value="1"/>
</dbReference>
<evidence type="ECO:0000259" key="1">
    <source>
        <dbReference type="Pfam" id="PF07045"/>
    </source>
</evidence>
<dbReference type="RefSeq" id="WP_068948240.1">
    <property type="nucleotide sequence ID" value="NZ_CP015922.1"/>
</dbReference>
<dbReference type="Proteomes" id="UP000078463">
    <property type="component" value="Chromosome"/>
</dbReference>
<dbReference type="STRING" id="1743168.A8O14_03440"/>
<dbReference type="SUPFAM" id="SSF54909">
    <property type="entry name" value="Dimeric alpha+beta barrel"/>
    <property type="match status" value="1"/>
</dbReference>
<proteinExistence type="predicted"/>
<dbReference type="KEGG" id="pwu:A8O14_03440"/>
<protein>
    <recommendedName>
        <fullName evidence="1">DUF1330 domain-containing protein</fullName>
    </recommendedName>
</protein>